<protein>
    <submittedName>
        <fullName evidence="1">Uncharacterized protein</fullName>
    </submittedName>
</protein>
<evidence type="ECO:0000313" key="2">
    <source>
        <dbReference type="Proteomes" id="UP000004535"/>
    </source>
</evidence>
<dbReference type="EMBL" id="ACFC01000009">
    <property type="protein sequence ID" value="EEE05430.1"/>
    <property type="molecule type" value="Genomic_DNA"/>
</dbReference>
<dbReference type="Proteomes" id="UP000004535">
    <property type="component" value="Unassembled WGS sequence"/>
</dbReference>
<evidence type="ECO:0000313" key="1">
    <source>
        <dbReference type="EMBL" id="EEE05430.1"/>
    </source>
</evidence>
<name>B9BUD3_9BURK</name>
<sequence>MTHRIPTVFFFADRGDLRAFIRPFRRPAAWRGAIRPRRTSAIPQGNPGIFSHFLRNYG</sequence>
<comment type="caution">
    <text evidence="1">The sequence shown here is derived from an EMBL/GenBank/DDBJ whole genome shotgun (WGS) entry which is preliminary data.</text>
</comment>
<gene>
    <name evidence="1" type="ORF">BURMUCGD2_3673</name>
</gene>
<organism evidence="1 2">
    <name type="scientific">Burkholderia multivorans CGD2</name>
    <dbReference type="NCBI Taxonomy" id="513052"/>
    <lineage>
        <taxon>Bacteria</taxon>
        <taxon>Pseudomonadati</taxon>
        <taxon>Pseudomonadota</taxon>
        <taxon>Betaproteobacteria</taxon>
        <taxon>Burkholderiales</taxon>
        <taxon>Burkholderiaceae</taxon>
        <taxon>Burkholderia</taxon>
        <taxon>Burkholderia cepacia complex</taxon>
    </lineage>
</organism>
<proteinExistence type="predicted"/>
<accession>B9BUD3</accession>
<dbReference type="AlphaFoldDB" id="B9BUD3"/>
<reference evidence="1 2" key="1">
    <citation type="journal article" date="2012" name="J. Bacteriol.">
        <title>Draft Genome Sequence Determination for Cystic Fibrosis and Chronic Granulomatous Disease Burkholderia multivorans Isolates.</title>
        <authorList>
            <person name="Varga J.J."/>
            <person name="Losada L."/>
            <person name="Zelazny A.M."/>
            <person name="Brinkac L."/>
            <person name="Harkins D."/>
            <person name="Radune D."/>
            <person name="Hostetler J."/>
            <person name="Sampaio E.P."/>
            <person name="Ronning C.M."/>
            <person name="Nierman W.C."/>
            <person name="Greenberg D.E."/>
            <person name="Holland S.M."/>
            <person name="Goldberg J.B."/>
        </authorList>
    </citation>
    <scope>NUCLEOTIDE SEQUENCE [LARGE SCALE GENOMIC DNA]</scope>
    <source>
        <strain evidence="1 2">CGD2</strain>
    </source>
</reference>